<evidence type="ECO:0000256" key="3">
    <source>
        <dbReference type="ARBA" id="ARBA00012438"/>
    </source>
</evidence>
<feature type="transmembrane region" description="Helical" evidence="11">
    <location>
        <begin position="6"/>
        <end position="25"/>
    </location>
</feature>
<dbReference type="GO" id="GO:0005524">
    <property type="term" value="F:ATP binding"/>
    <property type="evidence" value="ECO:0007669"/>
    <property type="project" value="UniProtKB-KW"/>
</dbReference>
<evidence type="ECO:0000256" key="11">
    <source>
        <dbReference type="SAM" id="Phobius"/>
    </source>
</evidence>
<sequence>MKKPSHSVAYILLATTAALVLVFYFQTRLMDVDRHNAASRDLLNLKQLDTQLNEETLKAVSLQLKHYDGIVDTVSRMKALSTKLSDPSTGLAGLVSAKVDDSLDTFKSLLAAKLDLTETIKSRAAIMRNTLNYVPLEVARITQGQFGPDVAALHQVLSAMLIHNLLPSETSQQNLVASITALETVELSPTKRTEVEKVLHHVRANINAISDISTNMTDLLKLPTLATLDRIIAMDMDNSIAQIKTANQFRVILLTLSMALFIGLGLALRHLRNAHDESDRISRQFRDAAQSIGEGFAFFDTNSQLSFWNPTFARLHKELGIPLHVGVSFGDFYKACVDARIYQKVHDNNTHLLEDSLTHALGRSYVVRSANGVWMLATDSPMADGGIACVRIDITQTKQAEAEMRKLSLAVEQSPASVMITDTKGNITYVNPKFEDSTGYTSAEAIGQQASMISSGEKSSTEYQQLWKTISAGGEWRGEFHNKHKNGTLFWEYASISAIKNELGEVTSYLAVKEDITQRKRDMAELIAAKEQAELASYAKTQFLANMSHELRTPLNAIIGFSEMIKGQMFGPIGNENYVEYGANILSSGQHLLDVINDILDVSRIETGTMEIRDEYIDIAKICHSCLEMMQPQADFAKQNLHSSIQDELPNLRGDAMRIKQIVLNLLSNAIKFTPRGGLINLEVAHRSGDMIDIIVSDTGSGIPLDKQHKILEPFEQLSDIYTRSHEGSGLGLFLVNSFVKLHKGSLSIDSVIDGGTTVTVHLPTIVDYSQSYVDLQ</sequence>
<keyword evidence="7" id="KW-0418">Kinase</keyword>
<dbReference type="Pfam" id="PF12860">
    <property type="entry name" value="PAS_7"/>
    <property type="match status" value="1"/>
</dbReference>
<dbReference type="STRING" id="28181.BEN30_05195"/>
<dbReference type="InterPro" id="IPR036097">
    <property type="entry name" value="HisK_dim/P_sf"/>
</dbReference>
<name>A0A1E5QAE1_9PROT</name>
<dbReference type="PROSITE" id="PS50109">
    <property type="entry name" value="HIS_KIN"/>
    <property type="match status" value="1"/>
</dbReference>
<keyword evidence="4" id="KW-0597">Phosphoprotein</keyword>
<dbReference type="NCBIfam" id="TIGR00229">
    <property type="entry name" value="sensory_box"/>
    <property type="match status" value="1"/>
</dbReference>
<dbReference type="InterPro" id="IPR045812">
    <property type="entry name" value="DAHL"/>
</dbReference>
<dbReference type="OrthoDB" id="6115735at2"/>
<dbReference type="RefSeq" id="WP_069956973.1">
    <property type="nucleotide sequence ID" value="NZ_MCGG01000010.1"/>
</dbReference>
<protein>
    <recommendedName>
        <fullName evidence="3">histidine kinase</fullName>
        <ecNumber evidence="3">2.7.13.3</ecNumber>
    </recommendedName>
</protein>
<dbReference type="InterPro" id="IPR005467">
    <property type="entry name" value="His_kinase_dom"/>
</dbReference>
<accession>A0A1E5QAE1</accession>
<evidence type="ECO:0000256" key="8">
    <source>
        <dbReference type="ARBA" id="ARBA00022840"/>
    </source>
</evidence>
<dbReference type="GO" id="GO:0016020">
    <property type="term" value="C:membrane"/>
    <property type="evidence" value="ECO:0007669"/>
    <property type="project" value="UniProtKB-SubCell"/>
</dbReference>
<dbReference type="Gene3D" id="3.30.565.10">
    <property type="entry name" value="Histidine kinase-like ATPase, C-terminal domain"/>
    <property type="match status" value="1"/>
</dbReference>
<comment type="caution">
    <text evidence="15">The sequence shown here is derived from an EMBL/GenBank/DDBJ whole genome shotgun (WGS) entry which is preliminary data.</text>
</comment>
<dbReference type="PANTHER" id="PTHR43711">
    <property type="entry name" value="TWO-COMPONENT HISTIDINE KINASE"/>
    <property type="match status" value="1"/>
</dbReference>
<dbReference type="SMART" id="SM00086">
    <property type="entry name" value="PAC"/>
    <property type="match status" value="1"/>
</dbReference>
<dbReference type="InterPro" id="IPR036890">
    <property type="entry name" value="HATPase_C_sf"/>
</dbReference>
<dbReference type="FunFam" id="1.10.287.130:FF:000038">
    <property type="entry name" value="Sensory transduction histidine kinase"/>
    <property type="match status" value="1"/>
</dbReference>
<evidence type="ECO:0000256" key="2">
    <source>
        <dbReference type="ARBA" id="ARBA00004370"/>
    </source>
</evidence>
<evidence type="ECO:0000259" key="12">
    <source>
        <dbReference type="PROSITE" id="PS50109"/>
    </source>
</evidence>
<dbReference type="Gene3D" id="1.10.287.130">
    <property type="match status" value="1"/>
</dbReference>
<dbReference type="PROSITE" id="PS50113">
    <property type="entry name" value="PAC"/>
    <property type="match status" value="1"/>
</dbReference>
<dbReference type="PANTHER" id="PTHR43711:SF1">
    <property type="entry name" value="HISTIDINE KINASE 1"/>
    <property type="match status" value="1"/>
</dbReference>
<reference evidence="16" key="1">
    <citation type="submission" date="2016-07" db="EMBL/GenBank/DDBJ databases">
        <authorList>
            <person name="Florea S."/>
            <person name="Webb J.S."/>
            <person name="Jaromczyk J."/>
            <person name="Schardl C.L."/>
        </authorList>
    </citation>
    <scope>NUCLEOTIDE SEQUENCE [LARGE SCALE GENOMIC DNA]</scope>
    <source>
        <strain evidence="16">MV-1</strain>
    </source>
</reference>
<dbReference type="InterPro" id="IPR004358">
    <property type="entry name" value="Sig_transdc_His_kin-like_C"/>
</dbReference>
<dbReference type="EMBL" id="MCGG01000010">
    <property type="protein sequence ID" value="OEJ68906.1"/>
    <property type="molecule type" value="Genomic_DNA"/>
</dbReference>
<comment type="subcellular location">
    <subcellularLocation>
        <location evidence="2">Membrane</location>
    </subcellularLocation>
</comment>
<feature type="domain" description="Histidine kinase" evidence="12">
    <location>
        <begin position="546"/>
        <end position="767"/>
    </location>
</feature>
<evidence type="ECO:0000256" key="6">
    <source>
        <dbReference type="ARBA" id="ARBA00022741"/>
    </source>
</evidence>
<dbReference type="CDD" id="cd00130">
    <property type="entry name" value="PAS"/>
    <property type="match status" value="1"/>
</dbReference>
<evidence type="ECO:0000256" key="5">
    <source>
        <dbReference type="ARBA" id="ARBA00022679"/>
    </source>
</evidence>
<evidence type="ECO:0000256" key="1">
    <source>
        <dbReference type="ARBA" id="ARBA00000085"/>
    </source>
</evidence>
<dbReference type="GO" id="GO:0000155">
    <property type="term" value="F:phosphorelay sensor kinase activity"/>
    <property type="evidence" value="ECO:0007669"/>
    <property type="project" value="InterPro"/>
</dbReference>
<dbReference type="SUPFAM" id="SSF55874">
    <property type="entry name" value="ATPase domain of HSP90 chaperone/DNA topoisomerase II/histidine kinase"/>
    <property type="match status" value="1"/>
</dbReference>
<evidence type="ECO:0000259" key="13">
    <source>
        <dbReference type="PROSITE" id="PS50112"/>
    </source>
</evidence>
<dbReference type="EC" id="2.7.13.3" evidence="3"/>
<proteinExistence type="predicted"/>
<organism evidence="15 16">
    <name type="scientific">Magnetovibrio blakemorei</name>
    <dbReference type="NCBI Taxonomy" id="28181"/>
    <lineage>
        <taxon>Bacteria</taxon>
        <taxon>Pseudomonadati</taxon>
        <taxon>Pseudomonadota</taxon>
        <taxon>Alphaproteobacteria</taxon>
        <taxon>Rhodospirillales</taxon>
        <taxon>Magnetovibrionaceae</taxon>
        <taxon>Magnetovibrio</taxon>
    </lineage>
</organism>
<dbReference type="InterPro" id="IPR003661">
    <property type="entry name" value="HisK_dim/P_dom"/>
</dbReference>
<keyword evidence="6" id="KW-0547">Nucleotide-binding</keyword>
<dbReference type="SMART" id="SM00091">
    <property type="entry name" value="PAS"/>
    <property type="match status" value="2"/>
</dbReference>
<dbReference type="InterPro" id="IPR035965">
    <property type="entry name" value="PAS-like_dom_sf"/>
</dbReference>
<dbReference type="PRINTS" id="PR00344">
    <property type="entry name" value="BCTRLSENSOR"/>
</dbReference>
<dbReference type="SMART" id="SM00387">
    <property type="entry name" value="HATPase_c"/>
    <property type="match status" value="1"/>
</dbReference>
<evidence type="ECO:0000313" key="16">
    <source>
        <dbReference type="Proteomes" id="UP000095347"/>
    </source>
</evidence>
<dbReference type="Pfam" id="PF00512">
    <property type="entry name" value="HisKA"/>
    <property type="match status" value="1"/>
</dbReference>
<dbReference type="CDD" id="cd00082">
    <property type="entry name" value="HisKA"/>
    <property type="match status" value="1"/>
</dbReference>
<evidence type="ECO:0000256" key="10">
    <source>
        <dbReference type="ARBA" id="ARBA00023136"/>
    </source>
</evidence>
<keyword evidence="8" id="KW-0067">ATP-binding</keyword>
<keyword evidence="11" id="KW-1133">Transmembrane helix</keyword>
<evidence type="ECO:0000256" key="7">
    <source>
        <dbReference type="ARBA" id="ARBA00022777"/>
    </source>
</evidence>
<dbReference type="InterPro" id="IPR000700">
    <property type="entry name" value="PAS-assoc_C"/>
</dbReference>
<gene>
    <name evidence="15" type="ORF">BEN30_05195</name>
</gene>
<dbReference type="InterPro" id="IPR001610">
    <property type="entry name" value="PAC"/>
</dbReference>
<dbReference type="Pfam" id="PF19443">
    <property type="entry name" value="DAHL"/>
    <property type="match status" value="1"/>
</dbReference>
<dbReference type="InterPro" id="IPR000014">
    <property type="entry name" value="PAS"/>
</dbReference>
<dbReference type="SUPFAM" id="SSF47384">
    <property type="entry name" value="Homodimeric domain of signal transducing histidine kinase"/>
    <property type="match status" value="1"/>
</dbReference>
<dbReference type="InterPro" id="IPR003594">
    <property type="entry name" value="HATPase_dom"/>
</dbReference>
<dbReference type="Gene3D" id="3.30.450.20">
    <property type="entry name" value="PAS domain"/>
    <property type="match status" value="2"/>
</dbReference>
<evidence type="ECO:0000313" key="15">
    <source>
        <dbReference type="EMBL" id="OEJ68906.1"/>
    </source>
</evidence>
<dbReference type="Pfam" id="PF02518">
    <property type="entry name" value="HATPase_c"/>
    <property type="match status" value="1"/>
</dbReference>
<keyword evidence="16" id="KW-1185">Reference proteome</keyword>
<dbReference type="SMART" id="SM00388">
    <property type="entry name" value="HisKA"/>
    <property type="match status" value="1"/>
</dbReference>
<keyword evidence="11" id="KW-0812">Transmembrane</keyword>
<feature type="transmembrane region" description="Helical" evidence="11">
    <location>
        <begin position="251"/>
        <end position="271"/>
    </location>
</feature>
<dbReference type="SUPFAM" id="SSF55785">
    <property type="entry name" value="PYP-like sensor domain (PAS domain)"/>
    <property type="match status" value="2"/>
</dbReference>
<keyword evidence="5" id="KW-0808">Transferase</keyword>
<evidence type="ECO:0000256" key="9">
    <source>
        <dbReference type="ARBA" id="ARBA00023012"/>
    </source>
</evidence>
<evidence type="ECO:0000256" key="4">
    <source>
        <dbReference type="ARBA" id="ARBA00022553"/>
    </source>
</evidence>
<dbReference type="AlphaFoldDB" id="A0A1E5QAE1"/>
<feature type="domain" description="PAC" evidence="14">
    <location>
        <begin position="476"/>
        <end position="528"/>
    </location>
</feature>
<dbReference type="Proteomes" id="UP000095347">
    <property type="component" value="Unassembled WGS sequence"/>
</dbReference>
<evidence type="ECO:0000259" key="14">
    <source>
        <dbReference type="PROSITE" id="PS50113"/>
    </source>
</evidence>
<comment type="catalytic activity">
    <reaction evidence="1">
        <text>ATP + protein L-histidine = ADP + protein N-phospho-L-histidine.</text>
        <dbReference type="EC" id="2.7.13.3"/>
    </reaction>
</comment>
<dbReference type="InterPro" id="IPR050736">
    <property type="entry name" value="Sensor_HK_Regulatory"/>
</dbReference>
<dbReference type="PROSITE" id="PS50112">
    <property type="entry name" value="PAS"/>
    <property type="match status" value="1"/>
</dbReference>
<feature type="domain" description="PAS" evidence="13">
    <location>
        <begin position="403"/>
        <end position="449"/>
    </location>
</feature>
<keyword evidence="10 11" id="KW-0472">Membrane</keyword>
<keyword evidence="9" id="KW-0902">Two-component regulatory system</keyword>
<dbReference type="Pfam" id="PF13426">
    <property type="entry name" value="PAS_9"/>
    <property type="match status" value="1"/>
</dbReference>